<protein>
    <submittedName>
        <fullName evidence="3">DNA-binding protein</fullName>
    </submittedName>
</protein>
<dbReference type="InterPro" id="IPR050807">
    <property type="entry name" value="TransReg_Diox_bact_type"/>
</dbReference>
<evidence type="ECO:0000259" key="2">
    <source>
        <dbReference type="PROSITE" id="PS50943"/>
    </source>
</evidence>
<keyword evidence="1 3" id="KW-0238">DNA-binding</keyword>
<dbReference type="CDD" id="cd00093">
    <property type="entry name" value="HTH_XRE"/>
    <property type="match status" value="1"/>
</dbReference>
<dbReference type="PANTHER" id="PTHR46797:SF1">
    <property type="entry name" value="METHYLPHOSPHONATE SYNTHASE"/>
    <property type="match status" value="1"/>
</dbReference>
<dbReference type="Proteomes" id="UP000660047">
    <property type="component" value="Unassembled WGS sequence"/>
</dbReference>
<dbReference type="SMART" id="SM00530">
    <property type="entry name" value="HTH_XRE"/>
    <property type="match status" value="1"/>
</dbReference>
<dbReference type="GO" id="GO:0005829">
    <property type="term" value="C:cytosol"/>
    <property type="evidence" value="ECO:0007669"/>
    <property type="project" value="TreeGrafter"/>
</dbReference>
<dbReference type="PANTHER" id="PTHR46797">
    <property type="entry name" value="HTH-TYPE TRANSCRIPTIONAL REGULATOR"/>
    <property type="match status" value="1"/>
</dbReference>
<evidence type="ECO:0000256" key="1">
    <source>
        <dbReference type="ARBA" id="ARBA00023125"/>
    </source>
</evidence>
<organism evidence="3 4">
    <name type="scientific">Coprococcus eutactus</name>
    <dbReference type="NCBI Taxonomy" id="33043"/>
    <lineage>
        <taxon>Bacteria</taxon>
        <taxon>Bacillati</taxon>
        <taxon>Bacillota</taxon>
        <taxon>Clostridia</taxon>
        <taxon>Lachnospirales</taxon>
        <taxon>Lachnospiraceae</taxon>
        <taxon>Coprococcus</taxon>
    </lineage>
</organism>
<proteinExistence type="predicted"/>
<dbReference type="EMBL" id="BLYL01000001">
    <property type="protein sequence ID" value="GFO93265.1"/>
    <property type="molecule type" value="Genomic_DNA"/>
</dbReference>
<evidence type="ECO:0000313" key="3">
    <source>
        <dbReference type="EMBL" id="GFO93265.1"/>
    </source>
</evidence>
<gene>
    <name evidence="3" type="ORF">COEU31_03110</name>
</gene>
<dbReference type="Gene3D" id="1.10.260.40">
    <property type="entry name" value="lambda repressor-like DNA-binding domains"/>
    <property type="match status" value="1"/>
</dbReference>
<reference evidence="3" key="1">
    <citation type="submission" date="2020-06" db="EMBL/GenBank/DDBJ databases">
        <title>Characterization of fructooligosaccharide metabolism and fructooligosaccharide-degrading enzymes in human commensal butyrate producers.</title>
        <authorList>
            <person name="Tanno H."/>
            <person name="Fujii T."/>
            <person name="Hirano K."/>
            <person name="Maeno S."/>
            <person name="Tonozuka T."/>
            <person name="Sakamoto M."/>
            <person name="Ohkuma M."/>
            <person name="Tochio T."/>
            <person name="Endo A."/>
        </authorList>
    </citation>
    <scope>NUCLEOTIDE SEQUENCE</scope>
    <source>
        <strain evidence="3">JCM 31265</strain>
    </source>
</reference>
<comment type="caution">
    <text evidence="3">The sequence shown here is derived from an EMBL/GenBank/DDBJ whole genome shotgun (WGS) entry which is preliminary data.</text>
</comment>
<dbReference type="PROSITE" id="PS50943">
    <property type="entry name" value="HTH_CROC1"/>
    <property type="match status" value="1"/>
</dbReference>
<dbReference type="SUPFAM" id="SSF47413">
    <property type="entry name" value="lambda repressor-like DNA-binding domains"/>
    <property type="match status" value="1"/>
</dbReference>
<sequence length="118" mass="13714">MNNNEILKKIETYMKLRNWSIYKLAKEADIPYSSLNSMFLKNTQPTIPTLEKICSGLNISMSDFFSDKHAENIPYMSLTEDEQELLSLYNKLSKSDKKLFMYYARGFAKSDLSTNDSE</sequence>
<dbReference type="InterPro" id="IPR001387">
    <property type="entry name" value="Cro/C1-type_HTH"/>
</dbReference>
<evidence type="ECO:0000313" key="4">
    <source>
        <dbReference type="Proteomes" id="UP000660047"/>
    </source>
</evidence>
<dbReference type="GO" id="GO:0003700">
    <property type="term" value="F:DNA-binding transcription factor activity"/>
    <property type="evidence" value="ECO:0007669"/>
    <property type="project" value="TreeGrafter"/>
</dbReference>
<dbReference type="AlphaFoldDB" id="A0AAI9K270"/>
<accession>A0AAI9K270</accession>
<dbReference type="InterPro" id="IPR010982">
    <property type="entry name" value="Lambda_DNA-bd_dom_sf"/>
</dbReference>
<dbReference type="GO" id="GO:0003677">
    <property type="term" value="F:DNA binding"/>
    <property type="evidence" value="ECO:0007669"/>
    <property type="project" value="UniProtKB-KW"/>
</dbReference>
<name>A0AAI9K270_9FIRM</name>
<dbReference type="RefSeq" id="WP_055144312.1">
    <property type="nucleotide sequence ID" value="NZ_BLYL01000001.1"/>
</dbReference>
<feature type="domain" description="HTH cro/C1-type" evidence="2">
    <location>
        <begin position="10"/>
        <end position="64"/>
    </location>
</feature>
<dbReference type="Pfam" id="PF13443">
    <property type="entry name" value="HTH_26"/>
    <property type="match status" value="1"/>
</dbReference>